<dbReference type="Pfam" id="PF00903">
    <property type="entry name" value="Glyoxalase"/>
    <property type="match status" value="1"/>
</dbReference>
<dbReference type="PROSITE" id="PS51819">
    <property type="entry name" value="VOC"/>
    <property type="match status" value="1"/>
</dbReference>
<dbReference type="InterPro" id="IPR037523">
    <property type="entry name" value="VOC_core"/>
</dbReference>
<keyword evidence="3" id="KW-1185">Reference proteome</keyword>
<sequence>MSDNVNYFEIGTTDPEAAKAFYGDTFGWTFGSLEPGGYGMVDGAGNGGGLWDSNTVGGGWAVFYVEVENIEAKLEQAAANGAETVIPLVDNGTIKFAHLRDPLGNRFGVWQRKVQG</sequence>
<dbReference type="SUPFAM" id="SSF54593">
    <property type="entry name" value="Glyoxalase/Bleomycin resistance protein/Dihydroxybiphenyl dioxygenase"/>
    <property type="match status" value="1"/>
</dbReference>
<dbReference type="RefSeq" id="WP_183625352.1">
    <property type="nucleotide sequence ID" value="NZ_JACHWJ010000003.1"/>
</dbReference>
<accession>A0A7W4UPR9</accession>
<dbReference type="PANTHER" id="PTHR33993:SF14">
    <property type="entry name" value="GB|AAF24581.1"/>
    <property type="match status" value="1"/>
</dbReference>
<dbReference type="AlphaFoldDB" id="A0A7W4UPR9"/>
<organism evidence="2 3">
    <name type="scientific">Pseudoclavibacter helvolus</name>
    <dbReference type="NCBI Taxonomy" id="255205"/>
    <lineage>
        <taxon>Bacteria</taxon>
        <taxon>Bacillati</taxon>
        <taxon>Actinomycetota</taxon>
        <taxon>Actinomycetes</taxon>
        <taxon>Micrococcales</taxon>
        <taxon>Microbacteriaceae</taxon>
        <taxon>Pseudoclavibacter</taxon>
    </lineage>
</organism>
<evidence type="ECO:0000313" key="2">
    <source>
        <dbReference type="EMBL" id="MBB2958372.1"/>
    </source>
</evidence>
<dbReference type="Gene3D" id="3.10.180.10">
    <property type="entry name" value="2,3-Dihydroxybiphenyl 1,2-Dioxygenase, domain 1"/>
    <property type="match status" value="1"/>
</dbReference>
<dbReference type="EMBL" id="JACHWJ010000003">
    <property type="protein sequence ID" value="MBB2958372.1"/>
    <property type="molecule type" value="Genomic_DNA"/>
</dbReference>
<feature type="domain" description="VOC" evidence="1">
    <location>
        <begin position="4"/>
        <end position="112"/>
    </location>
</feature>
<evidence type="ECO:0000313" key="3">
    <source>
        <dbReference type="Proteomes" id="UP000545286"/>
    </source>
</evidence>
<evidence type="ECO:0000259" key="1">
    <source>
        <dbReference type="PROSITE" id="PS51819"/>
    </source>
</evidence>
<dbReference type="CDD" id="cd07247">
    <property type="entry name" value="SgaA_N_like"/>
    <property type="match status" value="1"/>
</dbReference>
<dbReference type="PANTHER" id="PTHR33993">
    <property type="entry name" value="GLYOXALASE-RELATED"/>
    <property type="match status" value="1"/>
</dbReference>
<proteinExistence type="predicted"/>
<dbReference type="InterPro" id="IPR029068">
    <property type="entry name" value="Glyas_Bleomycin-R_OHBP_Dase"/>
</dbReference>
<reference evidence="2 3" key="1">
    <citation type="submission" date="2020-08" db="EMBL/GenBank/DDBJ databases">
        <title>Sequencing the genomes of 1000 actinobacteria strains.</title>
        <authorList>
            <person name="Klenk H.-P."/>
        </authorList>
    </citation>
    <scope>NUCLEOTIDE SEQUENCE [LARGE SCALE GENOMIC DNA]</scope>
    <source>
        <strain evidence="2 3">DSM 20419</strain>
    </source>
</reference>
<comment type="caution">
    <text evidence="2">The sequence shown here is derived from an EMBL/GenBank/DDBJ whole genome shotgun (WGS) entry which is preliminary data.</text>
</comment>
<dbReference type="InterPro" id="IPR004360">
    <property type="entry name" value="Glyas_Fos-R_dOase_dom"/>
</dbReference>
<protein>
    <recommendedName>
        <fullName evidence="1">VOC domain-containing protein</fullName>
    </recommendedName>
</protein>
<dbReference type="Proteomes" id="UP000545286">
    <property type="component" value="Unassembled WGS sequence"/>
</dbReference>
<gene>
    <name evidence="2" type="ORF">FHX72_002517</name>
</gene>
<dbReference type="InterPro" id="IPR052164">
    <property type="entry name" value="Anthracycline_SecMetBiosynth"/>
</dbReference>
<name>A0A7W4UPR9_9MICO</name>